<feature type="transmembrane region" description="Helical" evidence="10">
    <location>
        <begin position="142"/>
        <end position="160"/>
    </location>
</feature>
<dbReference type="GO" id="GO:0005789">
    <property type="term" value="C:endoplasmic reticulum membrane"/>
    <property type="evidence" value="ECO:0007669"/>
    <property type="project" value="TreeGrafter"/>
</dbReference>
<keyword evidence="13" id="KW-1185">Reference proteome</keyword>
<comment type="subcellular location">
    <subcellularLocation>
        <location evidence="1">Membrane</location>
        <topology evidence="1">Multi-pass membrane protein</topology>
    </subcellularLocation>
</comment>
<feature type="compositionally biased region" description="Low complexity" evidence="9">
    <location>
        <begin position="351"/>
        <end position="362"/>
    </location>
</feature>
<keyword evidence="4 8" id="KW-0812">Transmembrane</keyword>
<evidence type="ECO:0000256" key="6">
    <source>
        <dbReference type="ARBA" id="ARBA00022989"/>
    </source>
</evidence>
<dbReference type="Proteomes" id="UP000792457">
    <property type="component" value="Unassembled WGS sequence"/>
</dbReference>
<dbReference type="EMBL" id="KZ308343">
    <property type="protein sequence ID" value="KAG8227842.1"/>
    <property type="molecule type" value="Genomic_DNA"/>
</dbReference>
<evidence type="ECO:0000313" key="13">
    <source>
        <dbReference type="Proteomes" id="UP000792457"/>
    </source>
</evidence>
<dbReference type="AlphaFoldDB" id="A0A8K0NZV8"/>
<feature type="transmembrane region" description="Helical" evidence="10">
    <location>
        <begin position="102"/>
        <end position="121"/>
    </location>
</feature>
<comment type="similarity">
    <text evidence="2">Belongs to the TRAM family.</text>
</comment>
<dbReference type="PANTHER" id="PTHR12371">
    <property type="entry name" value="TRANSLOCATION ASSOCIATED MEMBRANE PROTEIN"/>
    <property type="match status" value="1"/>
</dbReference>
<dbReference type="InterPro" id="IPR016447">
    <property type="entry name" value="Translocation_assoc_membrane"/>
</dbReference>
<name>A0A8K0NZV8_LADFU</name>
<evidence type="ECO:0000256" key="3">
    <source>
        <dbReference type="ARBA" id="ARBA00022448"/>
    </source>
</evidence>
<accession>A0A8K0NZV8</accession>
<dbReference type="GO" id="GO:0045048">
    <property type="term" value="P:protein insertion into ER membrane"/>
    <property type="evidence" value="ECO:0007669"/>
    <property type="project" value="TreeGrafter"/>
</dbReference>
<dbReference type="GO" id="GO:0006616">
    <property type="term" value="P:SRP-dependent cotranslational protein targeting to membrane, translocation"/>
    <property type="evidence" value="ECO:0007669"/>
    <property type="project" value="InterPro"/>
</dbReference>
<feature type="transmembrane region" description="Helical" evidence="10">
    <location>
        <begin position="241"/>
        <end position="259"/>
    </location>
</feature>
<comment type="caution">
    <text evidence="12">The sequence shown here is derived from an EMBL/GenBank/DDBJ whole genome shotgun (WGS) entry which is preliminary data.</text>
</comment>
<sequence>MAVSGLARSALLEVAPFKMGMKGRKSSSKNPPILSHEFVIQNHADIVSCVAMVFVIGLMFQVSSPIAYMFIAVHHNVSSGPEEVARDPSVYYTYGWKDLGPVFFYFLICIVMHAIIQEYVLDKISRKMHLSKAKHSKFNESGQYLIFFIISILWGGDIIFRENLFLNIPSLWEDYPHVLMPFMLKFFFMIQFSYWAHCFPELYFQKVKREEMASRIRYALLHFTFILAAYLLNFNRVGICLLVYHYVSEALFHAARLIYFADKTESGSKGVFMVANAVFIIVRLVSIVFSVLTFWYGLRLAPQGLDIAAGNFNTEFIRIIALCAVCILQAWLMWNLITLHLRRLREQAPKNSSSAGSAANNARKQRQERRKEAQNKKKKDAESKRGAYDDVNDLPEVDQNTKKNLRARATAAQKAK</sequence>
<evidence type="ECO:0000256" key="4">
    <source>
        <dbReference type="ARBA" id="ARBA00022692"/>
    </source>
</evidence>
<feature type="transmembrane region" description="Helical" evidence="10">
    <location>
        <begin position="316"/>
        <end position="337"/>
    </location>
</feature>
<evidence type="ECO:0000256" key="1">
    <source>
        <dbReference type="ARBA" id="ARBA00004141"/>
    </source>
</evidence>
<protein>
    <recommendedName>
        <fullName evidence="11">TLC domain-containing protein</fullName>
    </recommendedName>
</protein>
<evidence type="ECO:0000256" key="9">
    <source>
        <dbReference type="SAM" id="MobiDB-lite"/>
    </source>
</evidence>
<dbReference type="OrthoDB" id="3053196at2759"/>
<organism evidence="12 13">
    <name type="scientific">Ladona fulva</name>
    <name type="common">Scarce chaser dragonfly</name>
    <name type="synonym">Libellula fulva</name>
    <dbReference type="NCBI Taxonomy" id="123851"/>
    <lineage>
        <taxon>Eukaryota</taxon>
        <taxon>Metazoa</taxon>
        <taxon>Ecdysozoa</taxon>
        <taxon>Arthropoda</taxon>
        <taxon>Hexapoda</taxon>
        <taxon>Insecta</taxon>
        <taxon>Pterygota</taxon>
        <taxon>Palaeoptera</taxon>
        <taxon>Odonata</taxon>
        <taxon>Epiprocta</taxon>
        <taxon>Anisoptera</taxon>
        <taxon>Libelluloidea</taxon>
        <taxon>Libellulidae</taxon>
        <taxon>Ladona</taxon>
    </lineage>
</organism>
<keyword evidence="3" id="KW-0813">Transport</keyword>
<feature type="transmembrane region" description="Helical" evidence="10">
    <location>
        <begin position="46"/>
        <end position="71"/>
    </location>
</feature>
<dbReference type="PROSITE" id="PS50922">
    <property type="entry name" value="TLC"/>
    <property type="match status" value="1"/>
</dbReference>
<evidence type="ECO:0000313" key="12">
    <source>
        <dbReference type="EMBL" id="KAG8227842.1"/>
    </source>
</evidence>
<keyword evidence="7 8" id="KW-0472">Membrane</keyword>
<evidence type="ECO:0000259" key="11">
    <source>
        <dbReference type="PROSITE" id="PS50922"/>
    </source>
</evidence>
<dbReference type="SMART" id="SM00724">
    <property type="entry name" value="TLC"/>
    <property type="match status" value="1"/>
</dbReference>
<keyword evidence="5" id="KW-0653">Protein transport</keyword>
<evidence type="ECO:0000256" key="2">
    <source>
        <dbReference type="ARBA" id="ARBA00005999"/>
    </source>
</evidence>
<feature type="region of interest" description="Disordered" evidence="9">
    <location>
        <begin position="350"/>
        <end position="416"/>
    </location>
</feature>
<feature type="compositionally biased region" description="Basic and acidic residues" evidence="9">
    <location>
        <begin position="369"/>
        <end position="388"/>
    </location>
</feature>
<evidence type="ECO:0000256" key="8">
    <source>
        <dbReference type="PROSITE-ProRule" id="PRU00205"/>
    </source>
</evidence>
<feature type="transmembrane region" description="Helical" evidence="10">
    <location>
        <begin position="271"/>
        <end position="296"/>
    </location>
</feature>
<feature type="transmembrane region" description="Helical" evidence="10">
    <location>
        <begin position="180"/>
        <end position="204"/>
    </location>
</feature>
<evidence type="ECO:0000256" key="5">
    <source>
        <dbReference type="ARBA" id="ARBA00022927"/>
    </source>
</evidence>
<dbReference type="InterPro" id="IPR006634">
    <property type="entry name" value="TLC-dom"/>
</dbReference>
<evidence type="ECO:0000256" key="10">
    <source>
        <dbReference type="SAM" id="Phobius"/>
    </source>
</evidence>
<keyword evidence="6 10" id="KW-1133">Transmembrane helix</keyword>
<dbReference type="PIRSF" id="PIRSF005449">
    <property type="entry name" value="Translocation_assoc_membrane"/>
    <property type="match status" value="1"/>
</dbReference>
<evidence type="ECO:0000256" key="7">
    <source>
        <dbReference type="ARBA" id="ARBA00023136"/>
    </source>
</evidence>
<dbReference type="Pfam" id="PF03798">
    <property type="entry name" value="TRAM_LAG1_CLN8"/>
    <property type="match status" value="1"/>
</dbReference>
<feature type="domain" description="TLC" evidence="11">
    <location>
        <begin position="136"/>
        <end position="347"/>
    </location>
</feature>
<feature type="transmembrane region" description="Helical" evidence="10">
    <location>
        <begin position="216"/>
        <end position="235"/>
    </location>
</feature>
<proteinExistence type="inferred from homology"/>
<dbReference type="PANTHER" id="PTHR12371:SF11">
    <property type="entry name" value="TRANSLOCATING CHAIN-ASSOCIATED MEMBRANE PROTEIN"/>
    <property type="match status" value="1"/>
</dbReference>
<reference evidence="12" key="2">
    <citation type="submission" date="2017-10" db="EMBL/GenBank/DDBJ databases">
        <title>Ladona fulva Genome sequencing and assembly.</title>
        <authorList>
            <person name="Murali S."/>
            <person name="Richards S."/>
            <person name="Bandaranaike D."/>
            <person name="Bellair M."/>
            <person name="Blankenburg K."/>
            <person name="Chao H."/>
            <person name="Dinh H."/>
            <person name="Doddapaneni H."/>
            <person name="Dugan-Rocha S."/>
            <person name="Elkadiri S."/>
            <person name="Gnanaolivu R."/>
            <person name="Hernandez B."/>
            <person name="Skinner E."/>
            <person name="Javaid M."/>
            <person name="Lee S."/>
            <person name="Li M."/>
            <person name="Ming W."/>
            <person name="Munidasa M."/>
            <person name="Muniz J."/>
            <person name="Nguyen L."/>
            <person name="Hughes D."/>
            <person name="Osuji N."/>
            <person name="Pu L.-L."/>
            <person name="Puazo M."/>
            <person name="Qu C."/>
            <person name="Quiroz J."/>
            <person name="Raj R."/>
            <person name="Weissenberger G."/>
            <person name="Xin Y."/>
            <person name="Zou X."/>
            <person name="Han Y."/>
            <person name="Worley K."/>
            <person name="Muzny D."/>
            <person name="Gibbs R."/>
        </authorList>
    </citation>
    <scope>NUCLEOTIDE SEQUENCE</scope>
    <source>
        <strain evidence="12">Sampled in the wild</strain>
    </source>
</reference>
<gene>
    <name evidence="12" type="ORF">J437_LFUL008486</name>
</gene>
<reference evidence="12" key="1">
    <citation type="submission" date="2013-04" db="EMBL/GenBank/DDBJ databases">
        <authorList>
            <person name="Qu J."/>
            <person name="Murali S.C."/>
            <person name="Bandaranaike D."/>
            <person name="Bellair M."/>
            <person name="Blankenburg K."/>
            <person name="Chao H."/>
            <person name="Dinh H."/>
            <person name="Doddapaneni H."/>
            <person name="Downs B."/>
            <person name="Dugan-Rocha S."/>
            <person name="Elkadiri S."/>
            <person name="Gnanaolivu R.D."/>
            <person name="Hernandez B."/>
            <person name="Javaid M."/>
            <person name="Jayaseelan J.C."/>
            <person name="Lee S."/>
            <person name="Li M."/>
            <person name="Ming W."/>
            <person name="Munidasa M."/>
            <person name="Muniz J."/>
            <person name="Nguyen L."/>
            <person name="Ongeri F."/>
            <person name="Osuji N."/>
            <person name="Pu L.-L."/>
            <person name="Puazo M."/>
            <person name="Qu C."/>
            <person name="Quiroz J."/>
            <person name="Raj R."/>
            <person name="Weissenberger G."/>
            <person name="Xin Y."/>
            <person name="Zou X."/>
            <person name="Han Y."/>
            <person name="Richards S."/>
            <person name="Worley K."/>
            <person name="Muzny D."/>
            <person name="Gibbs R."/>
        </authorList>
    </citation>
    <scope>NUCLEOTIDE SEQUENCE</scope>
    <source>
        <strain evidence="12">Sampled in the wild</strain>
    </source>
</reference>